<name>A0AAD9WR07_9ROSI</name>
<evidence type="ECO:0000313" key="3">
    <source>
        <dbReference type="Proteomes" id="UP001280121"/>
    </source>
</evidence>
<dbReference type="EMBL" id="JANJYI010000008">
    <property type="protein sequence ID" value="KAK2640484.1"/>
    <property type="molecule type" value="Genomic_DNA"/>
</dbReference>
<comment type="caution">
    <text evidence="2">The sequence shown here is derived from an EMBL/GenBank/DDBJ whole genome shotgun (WGS) entry which is preliminary data.</text>
</comment>
<keyword evidence="3" id="KW-1185">Reference proteome</keyword>
<reference evidence="2" key="1">
    <citation type="journal article" date="2023" name="Plant J.">
        <title>Genome sequences and population genomics provide insights into the demographic history, inbreeding, and mutation load of two 'living fossil' tree species of Dipteronia.</title>
        <authorList>
            <person name="Feng Y."/>
            <person name="Comes H.P."/>
            <person name="Chen J."/>
            <person name="Zhu S."/>
            <person name="Lu R."/>
            <person name="Zhang X."/>
            <person name="Li P."/>
            <person name="Qiu J."/>
            <person name="Olsen K.M."/>
            <person name="Qiu Y."/>
        </authorList>
    </citation>
    <scope>NUCLEOTIDE SEQUENCE</scope>
    <source>
        <strain evidence="2">KIB01</strain>
    </source>
</reference>
<accession>A0AAD9WR07</accession>
<evidence type="ECO:0000256" key="1">
    <source>
        <dbReference type="SAM" id="Phobius"/>
    </source>
</evidence>
<keyword evidence="1" id="KW-1133">Transmembrane helix</keyword>
<evidence type="ECO:0000313" key="2">
    <source>
        <dbReference type="EMBL" id="KAK2640484.1"/>
    </source>
</evidence>
<feature type="transmembrane region" description="Helical" evidence="1">
    <location>
        <begin position="33"/>
        <end position="52"/>
    </location>
</feature>
<organism evidence="2 3">
    <name type="scientific">Dipteronia dyeriana</name>
    <dbReference type="NCBI Taxonomy" id="168575"/>
    <lineage>
        <taxon>Eukaryota</taxon>
        <taxon>Viridiplantae</taxon>
        <taxon>Streptophyta</taxon>
        <taxon>Embryophyta</taxon>
        <taxon>Tracheophyta</taxon>
        <taxon>Spermatophyta</taxon>
        <taxon>Magnoliopsida</taxon>
        <taxon>eudicotyledons</taxon>
        <taxon>Gunneridae</taxon>
        <taxon>Pentapetalae</taxon>
        <taxon>rosids</taxon>
        <taxon>malvids</taxon>
        <taxon>Sapindales</taxon>
        <taxon>Sapindaceae</taxon>
        <taxon>Hippocastanoideae</taxon>
        <taxon>Acereae</taxon>
        <taxon>Dipteronia</taxon>
    </lineage>
</organism>
<dbReference type="Proteomes" id="UP001280121">
    <property type="component" value="Unassembled WGS sequence"/>
</dbReference>
<dbReference type="AlphaFoldDB" id="A0AAD9WR07"/>
<keyword evidence="1" id="KW-0812">Transmembrane</keyword>
<proteinExistence type="predicted"/>
<protein>
    <submittedName>
        <fullName evidence="2">Uncharacterized protein</fullName>
    </submittedName>
</protein>
<keyword evidence="1" id="KW-0472">Membrane</keyword>
<dbReference type="PANTHER" id="PTHR35462">
    <property type="match status" value="1"/>
</dbReference>
<gene>
    <name evidence="2" type="ORF">Ddye_028279</name>
</gene>
<dbReference type="PANTHER" id="PTHR35462:SF2">
    <property type="entry name" value="TRANSMEMBRANE PROTEIN"/>
    <property type="match status" value="1"/>
</dbReference>
<sequence length="93" mass="11041">MVSKAFHLRVDKQRIMDEDDEDPWLAPDKFNHFIFYFSFTLLFSTLASFSRYPSLRSHSISVESIMSLLAPPRSSPNWRIYLLGRLLEQWMVI</sequence>